<dbReference type="Proteomes" id="UP000251314">
    <property type="component" value="Unassembled WGS sequence"/>
</dbReference>
<keyword evidence="2" id="KW-1185">Reference proteome</keyword>
<protein>
    <submittedName>
        <fullName evidence="1">Uncharacterized protein</fullName>
    </submittedName>
</protein>
<name>A0A329SPQ7_9STRA</name>
<dbReference type="AlphaFoldDB" id="A0A329SPQ7"/>
<evidence type="ECO:0000313" key="1">
    <source>
        <dbReference type="EMBL" id="RAW38629.1"/>
    </source>
</evidence>
<organism evidence="1 2">
    <name type="scientific">Phytophthora cactorum</name>
    <dbReference type="NCBI Taxonomy" id="29920"/>
    <lineage>
        <taxon>Eukaryota</taxon>
        <taxon>Sar</taxon>
        <taxon>Stramenopiles</taxon>
        <taxon>Oomycota</taxon>
        <taxon>Peronosporomycetes</taxon>
        <taxon>Peronosporales</taxon>
        <taxon>Peronosporaceae</taxon>
        <taxon>Phytophthora</taxon>
    </lineage>
</organism>
<accession>A0A329SPQ7</accession>
<evidence type="ECO:0000313" key="2">
    <source>
        <dbReference type="Proteomes" id="UP000251314"/>
    </source>
</evidence>
<reference evidence="1 2" key="1">
    <citation type="submission" date="2018-01" db="EMBL/GenBank/DDBJ databases">
        <title>Draft genome of the strawberry crown rot pathogen Phytophthora cactorum.</title>
        <authorList>
            <person name="Armitage A.D."/>
            <person name="Lysoe E."/>
            <person name="Nellist C.F."/>
            <person name="Harrison R.J."/>
            <person name="Brurberg M.B."/>
        </authorList>
    </citation>
    <scope>NUCLEOTIDE SEQUENCE [LARGE SCALE GENOMIC DNA]</scope>
    <source>
        <strain evidence="1 2">10300</strain>
    </source>
</reference>
<dbReference type="EMBL" id="MJFZ01000084">
    <property type="protein sequence ID" value="RAW38629.1"/>
    <property type="molecule type" value="Genomic_DNA"/>
</dbReference>
<sequence length="98" mass="10196">MVVGTSESTAPALSMTGSIQDQKNDTLVLSTRICSKADTSWTCSGSSEIDVAPMCKYVRPPSSNLEGILVIGFIASERSYGASLAKDGGTSVRSEASM</sequence>
<dbReference type="VEuPathDB" id="FungiDB:PC110_g5131"/>
<comment type="caution">
    <text evidence="1">The sequence shown here is derived from an EMBL/GenBank/DDBJ whole genome shotgun (WGS) entry which is preliminary data.</text>
</comment>
<gene>
    <name evidence="1" type="ORF">PC110_g5131</name>
</gene>
<proteinExistence type="predicted"/>